<reference evidence="1" key="2">
    <citation type="submission" date="2021-04" db="EMBL/GenBank/DDBJ databases">
        <authorList>
            <person name="Gilroy R."/>
        </authorList>
    </citation>
    <scope>NUCLEOTIDE SEQUENCE</scope>
    <source>
        <strain evidence="1">CHK169-11906</strain>
    </source>
</reference>
<name>A0A9D2L4V4_9BACT</name>
<organism evidence="1 2">
    <name type="scientific">Candidatus Alistipes avicola</name>
    <dbReference type="NCBI Taxonomy" id="2838432"/>
    <lineage>
        <taxon>Bacteria</taxon>
        <taxon>Pseudomonadati</taxon>
        <taxon>Bacteroidota</taxon>
        <taxon>Bacteroidia</taxon>
        <taxon>Bacteroidales</taxon>
        <taxon>Rikenellaceae</taxon>
        <taxon>Alistipes</taxon>
    </lineage>
</organism>
<dbReference type="EMBL" id="DWYR01000021">
    <property type="protein sequence ID" value="HJA99309.1"/>
    <property type="molecule type" value="Genomic_DNA"/>
</dbReference>
<evidence type="ECO:0000313" key="1">
    <source>
        <dbReference type="EMBL" id="HJA99309.1"/>
    </source>
</evidence>
<gene>
    <name evidence="1" type="ORF">H9779_06925</name>
</gene>
<reference evidence="1" key="1">
    <citation type="journal article" date="2021" name="PeerJ">
        <title>Extensive microbial diversity within the chicken gut microbiome revealed by metagenomics and culture.</title>
        <authorList>
            <person name="Gilroy R."/>
            <person name="Ravi A."/>
            <person name="Getino M."/>
            <person name="Pursley I."/>
            <person name="Horton D.L."/>
            <person name="Alikhan N.F."/>
            <person name="Baker D."/>
            <person name="Gharbi K."/>
            <person name="Hall N."/>
            <person name="Watson M."/>
            <person name="Adriaenssens E.M."/>
            <person name="Foster-Nyarko E."/>
            <person name="Jarju S."/>
            <person name="Secka A."/>
            <person name="Antonio M."/>
            <person name="Oren A."/>
            <person name="Chaudhuri R.R."/>
            <person name="La Ragione R."/>
            <person name="Hildebrand F."/>
            <person name="Pallen M.J."/>
        </authorList>
    </citation>
    <scope>NUCLEOTIDE SEQUENCE</scope>
    <source>
        <strain evidence="1">CHK169-11906</strain>
    </source>
</reference>
<dbReference type="AlphaFoldDB" id="A0A9D2L4V4"/>
<sequence>MLCGVTAMMTSCYSTRILYGDVKENEPLVQVNRQWNHHLIGGLIPVGKNKLDAAEYVNNAENYVVKTNFNFLNMLVSGITFGIYTPTQTKFYVPLRDLPTQVQDEKIKTDE</sequence>
<dbReference type="Proteomes" id="UP000824259">
    <property type="component" value="Unassembled WGS sequence"/>
</dbReference>
<accession>A0A9D2L4V4</accession>
<protein>
    <submittedName>
        <fullName evidence="1">Bor family protein</fullName>
    </submittedName>
</protein>
<dbReference type="InterPro" id="IPR010438">
    <property type="entry name" value="Lambda_Bor"/>
</dbReference>
<evidence type="ECO:0000313" key="2">
    <source>
        <dbReference type="Proteomes" id="UP000824259"/>
    </source>
</evidence>
<dbReference type="Pfam" id="PF06291">
    <property type="entry name" value="Lambda_Bor"/>
    <property type="match status" value="1"/>
</dbReference>
<comment type="caution">
    <text evidence="1">The sequence shown here is derived from an EMBL/GenBank/DDBJ whole genome shotgun (WGS) entry which is preliminary data.</text>
</comment>
<proteinExistence type="predicted"/>